<proteinExistence type="predicted"/>
<accession>A0A4Q1THD7</accession>
<reference evidence="1 2" key="1">
    <citation type="submission" date="2017-01" db="EMBL/GenBank/DDBJ databases">
        <title>Lactobacillus chiayiensis sp. nov., a lactic acid bacterium isolated from compost.</title>
        <authorList>
            <person name="Huang C.-H."/>
        </authorList>
    </citation>
    <scope>NUCLEOTIDE SEQUENCE [LARGE SCALE GENOMIC DNA]</scope>
    <source>
        <strain evidence="2">chh01</strain>
    </source>
</reference>
<dbReference type="EMBL" id="MSSM01000066">
    <property type="protein sequence ID" value="RXT17746.1"/>
    <property type="molecule type" value="Genomic_DNA"/>
</dbReference>
<protein>
    <submittedName>
        <fullName evidence="1">Uncharacterized protein</fullName>
    </submittedName>
</protein>
<evidence type="ECO:0000313" key="2">
    <source>
        <dbReference type="Proteomes" id="UP000290475"/>
    </source>
</evidence>
<comment type="caution">
    <text evidence="1">The sequence shown here is derived from an EMBL/GenBank/DDBJ whole genome shotgun (WGS) entry which is preliminary data.</text>
</comment>
<gene>
    <name evidence="1" type="ORF">BVJ53_14295</name>
</gene>
<dbReference type="AlphaFoldDB" id="A0A4Q1THD7"/>
<organism evidence="1 2">
    <name type="scientific">Lacticaseibacillus chiayiensis</name>
    <dbReference type="NCBI Taxonomy" id="2100821"/>
    <lineage>
        <taxon>Bacteria</taxon>
        <taxon>Bacillati</taxon>
        <taxon>Bacillota</taxon>
        <taxon>Bacilli</taxon>
        <taxon>Lactobacillales</taxon>
        <taxon>Lactobacillaceae</taxon>
        <taxon>Lacticaseibacillus</taxon>
    </lineage>
</organism>
<evidence type="ECO:0000313" key="1">
    <source>
        <dbReference type="EMBL" id="RXT17746.1"/>
    </source>
</evidence>
<name>A0A4Q1THD7_9LACO</name>
<dbReference type="Proteomes" id="UP000290475">
    <property type="component" value="Unassembled WGS sequence"/>
</dbReference>
<sequence>MFSFELSSDHCLAKLSVVRRNKLTHQFRRWQFKRSKRSAGSYINLKFFHGENNTCGWQTTEKPVAPDGLTIGLFYLIAIKKL</sequence>